<dbReference type="Proteomes" id="UP000035086">
    <property type="component" value="Chromosome"/>
</dbReference>
<dbReference type="EMBL" id="UGSJ01000001">
    <property type="protein sequence ID" value="SUA92042.1"/>
    <property type="molecule type" value="Genomic_DNA"/>
</dbReference>
<dbReference type="EMBL" id="CP010310">
    <property type="protein sequence ID" value="AJC19797.1"/>
    <property type="molecule type" value="Genomic_DNA"/>
</dbReference>
<reference evidence="3" key="1">
    <citation type="submission" date="2014-12" db="EMBL/GenBank/DDBJ databases">
        <title>Complete Genome Sequencing of Pandoraea pulmonicola DSM 16583.</title>
        <authorList>
            <person name="Chan K.-G."/>
        </authorList>
    </citation>
    <scope>NUCLEOTIDE SEQUENCE [LARGE SCALE GENOMIC DNA]</scope>
    <source>
        <strain evidence="3">DSM 16583</strain>
    </source>
</reference>
<evidence type="ECO:0000313" key="3">
    <source>
        <dbReference type="Proteomes" id="UP000035086"/>
    </source>
</evidence>
<proteinExistence type="predicted"/>
<reference evidence="1" key="2">
    <citation type="submission" date="2016-11" db="EMBL/GenBank/DDBJ databases">
        <title>Complete Genome Sequencing of Pandoraea pulmonicola DSM 16583.</title>
        <authorList>
            <person name="Chan K.-G."/>
        </authorList>
    </citation>
    <scope>NUCLEOTIDE SEQUENCE</scope>
    <source>
        <strain evidence="1">DSM 16583</strain>
    </source>
</reference>
<organism evidence="2 4">
    <name type="scientific">Pandoraea pulmonicola</name>
    <dbReference type="NCBI Taxonomy" id="93221"/>
    <lineage>
        <taxon>Bacteria</taxon>
        <taxon>Pseudomonadati</taxon>
        <taxon>Pseudomonadota</taxon>
        <taxon>Betaproteobacteria</taxon>
        <taxon>Burkholderiales</taxon>
        <taxon>Burkholderiaceae</taxon>
        <taxon>Pandoraea</taxon>
    </lineage>
</organism>
<evidence type="ECO:0000313" key="2">
    <source>
        <dbReference type="EMBL" id="SUA92042.1"/>
    </source>
</evidence>
<accession>A0AAJ4ZEQ2</accession>
<protein>
    <submittedName>
        <fullName evidence="2">Uncharacterized protein</fullName>
    </submittedName>
</protein>
<dbReference type="AlphaFoldDB" id="A0AAJ4ZEQ2"/>
<dbReference type="KEGG" id="ppul:RO07_03605"/>
<reference evidence="2 4" key="3">
    <citation type="submission" date="2018-06" db="EMBL/GenBank/DDBJ databases">
        <authorList>
            <consortium name="Pathogen Informatics"/>
            <person name="Doyle S."/>
        </authorList>
    </citation>
    <scope>NUCLEOTIDE SEQUENCE [LARGE SCALE GENOMIC DNA]</scope>
    <source>
        <strain evidence="2 4">NCTC13159</strain>
    </source>
</reference>
<name>A0AAJ4ZEQ2_PANPU</name>
<sequence>MSKRPTSLVSDDFGLARGGRAAGASQRATGLADDALPQRLTLPRGLAFHVYAREGAIFHVRRGRVQLTPAPRWLASTMWTTPVRMPAGDAYVVETTGWLLIESEEGAEVACHDVEPEDRATWLAKVWRGLRASLAR</sequence>
<keyword evidence="3" id="KW-1185">Reference proteome</keyword>
<evidence type="ECO:0000313" key="1">
    <source>
        <dbReference type="EMBL" id="AJC19797.1"/>
    </source>
</evidence>
<evidence type="ECO:0000313" key="4">
    <source>
        <dbReference type="Proteomes" id="UP000254589"/>
    </source>
</evidence>
<gene>
    <name evidence="2" type="ORF">NCTC13159_03563</name>
    <name evidence="1" type="ORF">RO07_03605</name>
</gene>
<dbReference type="Proteomes" id="UP000254589">
    <property type="component" value="Unassembled WGS sequence"/>
</dbReference>
<dbReference type="RefSeq" id="WP_039405309.1">
    <property type="nucleotide sequence ID" value="NZ_CP010310.2"/>
</dbReference>